<comment type="similarity">
    <text evidence="1">Belongs to the Gfa family.</text>
</comment>
<dbReference type="InterPro" id="IPR006913">
    <property type="entry name" value="CENP-V/GFA"/>
</dbReference>
<dbReference type="Proteomes" id="UP000067626">
    <property type="component" value="Chromosome"/>
</dbReference>
<dbReference type="SUPFAM" id="SSF51316">
    <property type="entry name" value="Mss4-like"/>
    <property type="match status" value="1"/>
</dbReference>
<accession>A0A0K1EGX8</accession>
<dbReference type="EMBL" id="CP012159">
    <property type="protein sequence ID" value="AKT40110.1"/>
    <property type="molecule type" value="Genomic_DNA"/>
</dbReference>
<evidence type="ECO:0000256" key="3">
    <source>
        <dbReference type="ARBA" id="ARBA00022833"/>
    </source>
</evidence>
<feature type="domain" description="CENP-V/GFA" evidence="6">
    <location>
        <begin position="7"/>
        <end position="119"/>
    </location>
</feature>
<name>A0A0K1EGX8_CHOCO</name>
<evidence type="ECO:0000256" key="4">
    <source>
        <dbReference type="ARBA" id="ARBA00023239"/>
    </source>
</evidence>
<dbReference type="KEGG" id="ccro:CMC5_042630"/>
<reference evidence="7 8" key="1">
    <citation type="submission" date="2015-07" db="EMBL/GenBank/DDBJ databases">
        <title>Genome analysis of myxobacterium Chondromyces crocatus Cm c5 reveals a high potential for natural compound synthesis and the genetic basis for the loss of fruiting body formation.</title>
        <authorList>
            <person name="Zaburannyi N."/>
            <person name="Bunk B."/>
            <person name="Maier J."/>
            <person name="Overmann J."/>
            <person name="Mueller R."/>
        </authorList>
    </citation>
    <scope>NUCLEOTIDE SEQUENCE [LARGE SCALE GENOMIC DNA]</scope>
    <source>
        <strain evidence="7 8">Cm c5</strain>
    </source>
</reference>
<dbReference type="Pfam" id="PF04828">
    <property type="entry name" value="GFA"/>
    <property type="match status" value="1"/>
</dbReference>
<organism evidence="7 8">
    <name type="scientific">Chondromyces crocatus</name>
    <dbReference type="NCBI Taxonomy" id="52"/>
    <lineage>
        <taxon>Bacteria</taxon>
        <taxon>Pseudomonadati</taxon>
        <taxon>Myxococcota</taxon>
        <taxon>Polyangia</taxon>
        <taxon>Polyangiales</taxon>
        <taxon>Polyangiaceae</taxon>
        <taxon>Chondromyces</taxon>
    </lineage>
</organism>
<dbReference type="GO" id="GO:0051907">
    <property type="term" value="F:S-(hydroxymethyl)glutathione synthase activity"/>
    <property type="evidence" value="ECO:0007669"/>
    <property type="project" value="UniProtKB-EC"/>
</dbReference>
<dbReference type="STRING" id="52.CMC5_042630"/>
<gene>
    <name evidence="7" type="ORF">CMC5_042630</name>
</gene>
<dbReference type="PROSITE" id="PS51891">
    <property type="entry name" value="CENP_V_GFA"/>
    <property type="match status" value="1"/>
</dbReference>
<evidence type="ECO:0000313" key="7">
    <source>
        <dbReference type="EMBL" id="AKT40110.1"/>
    </source>
</evidence>
<dbReference type="GO" id="GO:0046872">
    <property type="term" value="F:metal ion binding"/>
    <property type="evidence" value="ECO:0007669"/>
    <property type="project" value="UniProtKB-KW"/>
</dbReference>
<keyword evidence="2" id="KW-0479">Metal-binding</keyword>
<dbReference type="EC" id="4.4.1.22" evidence="7"/>
<evidence type="ECO:0000313" key="8">
    <source>
        <dbReference type="Proteomes" id="UP000067626"/>
    </source>
</evidence>
<keyword evidence="4 7" id="KW-0456">Lyase</keyword>
<protein>
    <submittedName>
        <fullName evidence="7">Aldehyde-activating protein</fullName>
        <ecNumber evidence="7">4.4.1.22</ecNumber>
    </submittedName>
</protein>
<evidence type="ECO:0000256" key="1">
    <source>
        <dbReference type="ARBA" id="ARBA00005495"/>
    </source>
</evidence>
<evidence type="ECO:0000256" key="5">
    <source>
        <dbReference type="SAM" id="MobiDB-lite"/>
    </source>
</evidence>
<sequence length="149" mass="16309">MTPRLPLRGRCLCGSVSFELSESPSSVHWCHCGMCRRATGSASAVLVWASRSAIAWKGVPARYRSSSVAERGFCGTCGTPLFLDYERSHEIVLMVGAFDDAASLRPQHHYGIESVLPWDDRRDDLPRAATDLDDPVLQGLVPTPPRKPG</sequence>
<keyword evidence="3" id="KW-0862">Zinc</keyword>
<evidence type="ECO:0000259" key="6">
    <source>
        <dbReference type="PROSITE" id="PS51891"/>
    </source>
</evidence>
<feature type="region of interest" description="Disordered" evidence="5">
    <location>
        <begin position="127"/>
        <end position="149"/>
    </location>
</feature>
<dbReference type="InterPro" id="IPR011057">
    <property type="entry name" value="Mss4-like_sf"/>
</dbReference>
<proteinExistence type="inferred from homology"/>
<dbReference type="Gene3D" id="3.90.1590.10">
    <property type="entry name" value="glutathione-dependent formaldehyde- activating enzyme (gfa)"/>
    <property type="match status" value="1"/>
</dbReference>
<dbReference type="PANTHER" id="PTHR33337">
    <property type="entry name" value="GFA DOMAIN-CONTAINING PROTEIN"/>
    <property type="match status" value="1"/>
</dbReference>
<dbReference type="PATRIC" id="fig|52.7.peg.4691"/>
<dbReference type="AlphaFoldDB" id="A0A0K1EGX8"/>
<keyword evidence="8" id="KW-1185">Reference proteome</keyword>
<dbReference type="PANTHER" id="PTHR33337:SF40">
    <property type="entry name" value="CENP-V_GFA DOMAIN-CONTAINING PROTEIN-RELATED"/>
    <property type="match status" value="1"/>
</dbReference>
<evidence type="ECO:0000256" key="2">
    <source>
        <dbReference type="ARBA" id="ARBA00022723"/>
    </source>
</evidence>